<dbReference type="FunCoup" id="T1G5W2">
    <property type="interactions" value="1216"/>
</dbReference>
<accession>T1G5W2</accession>
<evidence type="ECO:0000256" key="13">
    <source>
        <dbReference type="ARBA" id="ARBA00037706"/>
    </source>
</evidence>
<name>T1G5W2_HELRO</name>
<evidence type="ECO:0000256" key="4">
    <source>
        <dbReference type="ARBA" id="ARBA00022676"/>
    </source>
</evidence>
<keyword evidence="5" id="KW-0808">Transferase</keyword>
<dbReference type="EMBL" id="AMQM01006282">
    <property type="status" value="NOT_ANNOTATED_CDS"/>
    <property type="molecule type" value="Genomic_DNA"/>
</dbReference>
<dbReference type="UniPathway" id="UPA00378"/>
<evidence type="ECO:0000256" key="1">
    <source>
        <dbReference type="ARBA" id="ARBA00004323"/>
    </source>
</evidence>
<dbReference type="GO" id="GO:0003827">
    <property type="term" value="F:alpha-1,3-mannosylglycoprotein 2-beta-N-acetylglucosaminyltransferase activity"/>
    <property type="evidence" value="ECO:0000318"/>
    <property type="project" value="GO_Central"/>
</dbReference>
<dbReference type="EMBL" id="KB097336">
    <property type="protein sequence ID" value="ESN97622.1"/>
    <property type="molecule type" value="Genomic_DNA"/>
</dbReference>
<dbReference type="GO" id="GO:0006487">
    <property type="term" value="P:protein N-linked glycosylation"/>
    <property type="evidence" value="ECO:0000318"/>
    <property type="project" value="GO_Central"/>
</dbReference>
<proteinExistence type="inferred from homology"/>
<evidence type="ECO:0000256" key="7">
    <source>
        <dbReference type="ARBA" id="ARBA00022723"/>
    </source>
</evidence>
<keyword evidence="7 17" id="KW-0479">Metal-binding</keyword>
<evidence type="ECO:0000256" key="12">
    <source>
        <dbReference type="ARBA" id="ARBA00023211"/>
    </source>
</evidence>
<comment type="subcellular location">
    <subcellularLocation>
        <location evidence="1 17">Golgi apparatus membrane</location>
        <topology evidence="1 17">Single-pass type II membrane protein</topology>
    </subcellularLocation>
</comment>
<gene>
    <name evidence="19" type="primary">20216459</name>
    <name evidence="18" type="ORF">HELRODRAFT_85381</name>
</gene>
<keyword evidence="8 17" id="KW-0735">Signal-anchor</keyword>
<evidence type="ECO:0000313" key="20">
    <source>
        <dbReference type="Proteomes" id="UP000015101"/>
    </source>
</evidence>
<dbReference type="GeneID" id="20216459"/>
<dbReference type="EC" id="2.4.1.101" evidence="14 17"/>
<dbReference type="Proteomes" id="UP000015101">
    <property type="component" value="Unassembled WGS sequence"/>
</dbReference>
<keyword evidence="12 17" id="KW-0464">Manganese</keyword>
<dbReference type="CTD" id="20216459"/>
<dbReference type="PANTHER" id="PTHR10468:SF0">
    <property type="entry name" value="ALPHA-1,3-MANNOSYL-GLYCOPROTEIN 2-BETA-N-ACETYLGLUCOSAMINYLTRANSFERASE"/>
    <property type="match status" value="1"/>
</dbReference>
<dbReference type="GO" id="GO:0030145">
    <property type="term" value="F:manganese ion binding"/>
    <property type="evidence" value="ECO:0007669"/>
    <property type="project" value="UniProtKB-UniRule"/>
</dbReference>
<dbReference type="Gene3D" id="3.10.180.20">
    <property type="entry name" value="N-Acetylglucosaminyltransferase I, Domain 2"/>
    <property type="match status" value="1"/>
</dbReference>
<dbReference type="Gene3D" id="3.90.550.10">
    <property type="entry name" value="Spore Coat Polysaccharide Biosynthesis Protein SpsA, Chain A"/>
    <property type="match status" value="1"/>
</dbReference>
<comment type="catalytic activity">
    <reaction evidence="16 17">
        <text>N(4)-(alpha-D-Man-(1-&gt;3)-[alpha-D-Man-(1-&gt;3)-[alpha-D-Man-(1-&gt;6)]-alpha-D-Man-(1-&gt;6)]-beta-D-Man-(1-&gt;4)-beta-D-GlcNAc-(1-&gt;4)-beta-D-GlcNAc)-L-asparaginyl-[protein] (N-glucan mannose isomer 5A1,2) + UDP-N-acetyl-alpha-D-glucosamine = N(4)-{beta-D-GlcNAc-(1-&gt;2)-alpha-D-Man-(1-&gt;3)-[alpha-D-Man-(1-&gt;3)-[alpha-D-Man-(1-&gt;6)]-alpha-D-Man-(1-&gt;6)]-beta-D-Man-(1-&gt;4)-beta-D-GlcNAc-(1-&gt;4)-beta-D-GlcNAc}-L-asparaginyl-[protein] + UDP + H(+)</text>
        <dbReference type="Rhea" id="RHEA:11456"/>
        <dbReference type="Rhea" id="RHEA-COMP:14367"/>
        <dbReference type="Rhea" id="RHEA-COMP:14368"/>
        <dbReference type="ChEBI" id="CHEBI:15378"/>
        <dbReference type="ChEBI" id="CHEBI:57705"/>
        <dbReference type="ChEBI" id="CHEBI:58223"/>
        <dbReference type="ChEBI" id="CHEBI:59087"/>
        <dbReference type="ChEBI" id="CHEBI:60625"/>
        <dbReference type="EC" id="2.4.1.101"/>
    </reaction>
</comment>
<dbReference type="HOGENOM" id="CLU_022150_2_1_1"/>
<evidence type="ECO:0000256" key="14">
    <source>
        <dbReference type="ARBA" id="ARBA00038949"/>
    </source>
</evidence>
<evidence type="ECO:0000256" key="11">
    <source>
        <dbReference type="ARBA" id="ARBA00023136"/>
    </source>
</evidence>
<comment type="pathway">
    <text evidence="2 17">Protein modification; protein glycosylation.</text>
</comment>
<dbReference type="InParanoid" id="T1G5W2"/>
<dbReference type="InterPro" id="IPR004139">
    <property type="entry name" value="Glyco_trans_13"/>
</dbReference>
<dbReference type="STRING" id="6412.T1G5W2"/>
<dbReference type="SUPFAM" id="SSF53448">
    <property type="entry name" value="Nucleotide-diphospho-sugar transferases"/>
    <property type="match status" value="1"/>
</dbReference>
<evidence type="ECO:0000256" key="10">
    <source>
        <dbReference type="ARBA" id="ARBA00023034"/>
    </source>
</evidence>
<evidence type="ECO:0000256" key="3">
    <source>
        <dbReference type="ARBA" id="ARBA00006492"/>
    </source>
</evidence>
<evidence type="ECO:0000256" key="5">
    <source>
        <dbReference type="ARBA" id="ARBA00022679"/>
    </source>
</evidence>
<evidence type="ECO:0000313" key="18">
    <source>
        <dbReference type="EMBL" id="ESN97622.1"/>
    </source>
</evidence>
<evidence type="ECO:0000256" key="16">
    <source>
        <dbReference type="ARBA" id="ARBA00049421"/>
    </source>
</evidence>
<keyword evidence="9" id="KW-1133">Transmembrane helix</keyword>
<dbReference type="Pfam" id="PF03071">
    <property type="entry name" value="GNT-I"/>
    <property type="match status" value="1"/>
</dbReference>
<dbReference type="OMA" id="SHLVEYR"/>
<comment type="function">
    <text evidence="13 17">Initiates complex N-linked carbohydrate formation. Essential for the conversion of high-mannose to hybrid and complex N-glycans.</text>
</comment>
<sequence length="343" mass="39899">VIPVLVMACNRPSVNLIINRLLLLRPSLNFPVIVSQDCSSQPTTDVIKSFGDKIVFMQQPDLSDFKLPQRQDHMQGYYKIARHYRWALNQVFRKFKYKSVIIVEDDLEISDDFFEFFSASYIILKSDPTLWCVSAWNDNGKDGLVDEDGGDLLYRTDFFPGLGWMMTADVWSELEPKWPITFWDDWMRNPEQRKGRACIRPEVPRTSTFGKIGVSKGQYFDKHLKYIKHFKKFVRFTELDLSYLLKENYDGLFTGQVYSSHLINFNDLDDVASLAKQASCRIEYNDEKEFIVIAKKLSIMDDFKSNIPRMSYLGIVSVVYHKVRIFVCPRQPTVNLSTPPSLS</sequence>
<evidence type="ECO:0000256" key="8">
    <source>
        <dbReference type="ARBA" id="ARBA00022968"/>
    </source>
</evidence>
<dbReference type="GO" id="GO:0000139">
    <property type="term" value="C:Golgi membrane"/>
    <property type="evidence" value="ECO:0007669"/>
    <property type="project" value="UniProtKB-SubCell"/>
</dbReference>
<evidence type="ECO:0000256" key="15">
    <source>
        <dbReference type="ARBA" id="ARBA00041712"/>
    </source>
</evidence>
<evidence type="ECO:0000256" key="9">
    <source>
        <dbReference type="ARBA" id="ARBA00022989"/>
    </source>
</evidence>
<evidence type="ECO:0000313" key="19">
    <source>
        <dbReference type="EnsemblMetazoa" id="HelroP85381"/>
    </source>
</evidence>
<keyword evidence="20" id="KW-1185">Reference proteome</keyword>
<dbReference type="RefSeq" id="XP_009024286.1">
    <property type="nucleotide sequence ID" value="XM_009026038.1"/>
</dbReference>
<dbReference type="PANTHER" id="PTHR10468">
    <property type="entry name" value="PROTEIN O-LINKED-MANNOSE BETA-1,2-N-ACETYLGLUCOSAMINYLTRANSFERASE 1/ALPHA-1,3-MANNOSYL-GLYCOPROTEIN 2-BETA-N-ACETYLGLUCOSAMINYLTRANSFERASE"/>
    <property type="match status" value="1"/>
</dbReference>
<organism evidence="19 20">
    <name type="scientific">Helobdella robusta</name>
    <name type="common">Californian leech</name>
    <dbReference type="NCBI Taxonomy" id="6412"/>
    <lineage>
        <taxon>Eukaryota</taxon>
        <taxon>Metazoa</taxon>
        <taxon>Spiralia</taxon>
        <taxon>Lophotrochozoa</taxon>
        <taxon>Annelida</taxon>
        <taxon>Clitellata</taxon>
        <taxon>Hirudinea</taxon>
        <taxon>Rhynchobdellida</taxon>
        <taxon>Glossiphoniidae</taxon>
        <taxon>Helobdella</taxon>
    </lineage>
</organism>
<reference evidence="19" key="3">
    <citation type="submission" date="2015-06" db="UniProtKB">
        <authorList>
            <consortium name="EnsemblMetazoa"/>
        </authorList>
    </citation>
    <scope>IDENTIFICATION</scope>
</reference>
<dbReference type="KEGG" id="hro:HELRODRAFT_85381"/>
<dbReference type="OrthoDB" id="440755at2759"/>
<dbReference type="FunFam" id="3.90.550.10:FF:000055">
    <property type="entry name" value="Alpha-1,3-mannosyl-glycoprotein 2-beta-N-acetylglucosaminyltransferase"/>
    <property type="match status" value="1"/>
</dbReference>
<dbReference type="EnsemblMetazoa" id="HelroT85381">
    <property type="protein sequence ID" value="HelroP85381"/>
    <property type="gene ID" value="HelroG85381"/>
</dbReference>
<dbReference type="InterPro" id="IPR029044">
    <property type="entry name" value="Nucleotide-diphossugar_trans"/>
</dbReference>
<dbReference type="AlphaFoldDB" id="T1G5W2"/>
<keyword evidence="10 17" id="KW-0333">Golgi apparatus</keyword>
<evidence type="ECO:0000256" key="17">
    <source>
        <dbReference type="RuleBase" id="RU368119"/>
    </source>
</evidence>
<keyword evidence="4 17" id="KW-0328">Glycosyltransferase</keyword>
<comment type="similarity">
    <text evidence="3 17">Belongs to the glycosyltransferase 13 family.</text>
</comment>
<keyword evidence="11" id="KW-0472">Membrane</keyword>
<dbReference type="EMBL" id="AMQM01006281">
    <property type="status" value="NOT_ANNOTATED_CDS"/>
    <property type="molecule type" value="Genomic_DNA"/>
</dbReference>
<comment type="cofactor">
    <cofactor evidence="17">
        <name>Mn(2+)</name>
        <dbReference type="ChEBI" id="CHEBI:29035"/>
    </cofactor>
    <text evidence="17">The cofactor is mostly bound to the substrate.</text>
</comment>
<dbReference type="eggNOG" id="KOG1413">
    <property type="taxonomic scope" value="Eukaryota"/>
</dbReference>
<dbReference type="FunFam" id="3.10.180.20:FF:000003">
    <property type="entry name" value="GLYcosylation related"/>
    <property type="match status" value="1"/>
</dbReference>
<keyword evidence="6" id="KW-0812">Transmembrane</keyword>
<dbReference type="GO" id="GO:0005794">
    <property type="term" value="C:Golgi apparatus"/>
    <property type="evidence" value="ECO:0000318"/>
    <property type="project" value="GO_Central"/>
</dbReference>
<dbReference type="InterPro" id="IPR052261">
    <property type="entry name" value="Glycosyltransferase_13"/>
</dbReference>
<reference evidence="18 20" key="2">
    <citation type="journal article" date="2013" name="Nature">
        <title>Insights into bilaterian evolution from three spiralian genomes.</title>
        <authorList>
            <person name="Simakov O."/>
            <person name="Marletaz F."/>
            <person name="Cho S.J."/>
            <person name="Edsinger-Gonzales E."/>
            <person name="Havlak P."/>
            <person name="Hellsten U."/>
            <person name="Kuo D.H."/>
            <person name="Larsson T."/>
            <person name="Lv J."/>
            <person name="Arendt D."/>
            <person name="Savage R."/>
            <person name="Osoegawa K."/>
            <person name="de Jong P."/>
            <person name="Grimwood J."/>
            <person name="Chapman J.A."/>
            <person name="Shapiro H."/>
            <person name="Aerts A."/>
            <person name="Otillar R.P."/>
            <person name="Terry A.Y."/>
            <person name="Boore J.L."/>
            <person name="Grigoriev I.V."/>
            <person name="Lindberg D.R."/>
            <person name="Seaver E.C."/>
            <person name="Weisblat D.A."/>
            <person name="Putnam N.H."/>
            <person name="Rokhsar D.S."/>
        </authorList>
    </citation>
    <scope>NUCLEOTIDE SEQUENCE</scope>
</reference>
<evidence type="ECO:0000256" key="6">
    <source>
        <dbReference type="ARBA" id="ARBA00022692"/>
    </source>
</evidence>
<reference evidence="20" key="1">
    <citation type="submission" date="2012-12" db="EMBL/GenBank/DDBJ databases">
        <authorList>
            <person name="Hellsten U."/>
            <person name="Grimwood J."/>
            <person name="Chapman J.A."/>
            <person name="Shapiro H."/>
            <person name="Aerts A."/>
            <person name="Otillar R.P."/>
            <person name="Terry A.Y."/>
            <person name="Boore J.L."/>
            <person name="Simakov O."/>
            <person name="Marletaz F."/>
            <person name="Cho S.-J."/>
            <person name="Edsinger-Gonzales E."/>
            <person name="Havlak P."/>
            <person name="Kuo D.-H."/>
            <person name="Larsson T."/>
            <person name="Lv J."/>
            <person name="Arendt D."/>
            <person name="Savage R."/>
            <person name="Osoegawa K."/>
            <person name="de Jong P."/>
            <person name="Lindberg D.R."/>
            <person name="Seaver E.C."/>
            <person name="Weisblat D.A."/>
            <person name="Putnam N.H."/>
            <person name="Grigoriev I.V."/>
            <person name="Rokhsar D.S."/>
        </authorList>
    </citation>
    <scope>NUCLEOTIDE SEQUENCE</scope>
</reference>
<evidence type="ECO:0000256" key="2">
    <source>
        <dbReference type="ARBA" id="ARBA00004922"/>
    </source>
</evidence>
<protein>
    <recommendedName>
        <fullName evidence="14 17">Alpha-1,3-mannosyl-glycoprotein 2-beta-N-acetylglucosaminyltransferase</fullName>
        <shortName evidence="17">GNT-I</shortName>
        <shortName evidence="17">GlcNAc-T I</shortName>
        <ecNumber evidence="14 17">2.4.1.101</ecNumber>
    </recommendedName>
    <alternativeName>
        <fullName evidence="15 17">N-glycosyl-oligosaccharide-glycoprotein N-acetylglucosaminyltransferase I</fullName>
    </alternativeName>
</protein>